<dbReference type="RefSeq" id="WP_115316969.1">
    <property type="nucleotide sequence ID" value="NZ_CAAAHV010000003.1"/>
</dbReference>
<dbReference type="InterPro" id="IPR017459">
    <property type="entry name" value="Glycosyl_Trfase_fam3_N_dom"/>
</dbReference>
<evidence type="ECO:0000313" key="9">
    <source>
        <dbReference type="Proteomes" id="UP000255066"/>
    </source>
</evidence>
<dbReference type="InterPro" id="IPR035902">
    <property type="entry name" value="Nuc_phospho_transferase"/>
</dbReference>
<dbReference type="Proteomes" id="UP000054735">
    <property type="component" value="Unassembled WGS sequence"/>
</dbReference>
<proteinExistence type="inferred from homology"/>
<dbReference type="STRING" id="28083.Lbir_2539"/>
<dbReference type="NCBIfam" id="TIGR02645">
    <property type="entry name" value="ARCH_P_rylase"/>
    <property type="match status" value="1"/>
</dbReference>
<evidence type="ECO:0000256" key="3">
    <source>
        <dbReference type="ARBA" id="ARBA00048550"/>
    </source>
</evidence>
<dbReference type="InterPro" id="IPR013102">
    <property type="entry name" value="PYNP_C"/>
</dbReference>
<dbReference type="Gene3D" id="1.20.970.50">
    <property type="match status" value="1"/>
</dbReference>
<evidence type="ECO:0000313" key="8">
    <source>
        <dbReference type="Proteomes" id="UP000054735"/>
    </source>
</evidence>
<dbReference type="InterPro" id="IPR036566">
    <property type="entry name" value="PYNP-like_C_sf"/>
</dbReference>
<dbReference type="EC" id="2.4.2.4" evidence="4"/>
<dbReference type="GO" id="GO:0004645">
    <property type="term" value="F:1,4-alpha-oligoglucan phosphorylase activity"/>
    <property type="evidence" value="ECO:0007669"/>
    <property type="project" value="InterPro"/>
</dbReference>
<dbReference type="Pfam" id="PF07831">
    <property type="entry name" value="PYNP_C"/>
    <property type="match status" value="1"/>
</dbReference>
<evidence type="ECO:0000313" key="7">
    <source>
        <dbReference type="EMBL" id="STX31354.1"/>
    </source>
</evidence>
<keyword evidence="1 4" id="KW-0328">Glycosyltransferase</keyword>
<dbReference type="InterPro" id="IPR017872">
    <property type="entry name" value="Pyrmidine_PPase_CS"/>
</dbReference>
<organism evidence="7 9">
    <name type="scientific">Legionella birminghamensis</name>
    <dbReference type="NCBI Taxonomy" id="28083"/>
    <lineage>
        <taxon>Bacteria</taxon>
        <taxon>Pseudomonadati</taxon>
        <taxon>Pseudomonadota</taxon>
        <taxon>Gammaproteobacteria</taxon>
        <taxon>Legionellales</taxon>
        <taxon>Legionellaceae</taxon>
        <taxon>Legionella</taxon>
    </lineage>
</organism>
<keyword evidence="2 4" id="KW-0808">Transferase</keyword>
<dbReference type="InterPro" id="IPR000312">
    <property type="entry name" value="Glycosyl_Trfase_fam3"/>
</dbReference>
<dbReference type="AlphaFoldDB" id="A0A378IGP0"/>
<evidence type="ECO:0000256" key="2">
    <source>
        <dbReference type="ARBA" id="ARBA00022679"/>
    </source>
</evidence>
<dbReference type="HAMAP" id="MF_00703">
    <property type="entry name" value="Thymid_phosp_2"/>
    <property type="match status" value="1"/>
</dbReference>
<dbReference type="SMART" id="SM00941">
    <property type="entry name" value="PYNP_C"/>
    <property type="match status" value="1"/>
</dbReference>
<dbReference type="GO" id="GO:0009032">
    <property type="term" value="F:thymidine phosphorylase activity"/>
    <property type="evidence" value="ECO:0007669"/>
    <property type="project" value="UniProtKB-UniRule"/>
</dbReference>
<dbReference type="GO" id="GO:0006206">
    <property type="term" value="P:pyrimidine nucleobase metabolic process"/>
    <property type="evidence" value="ECO:0007669"/>
    <property type="project" value="InterPro"/>
</dbReference>
<reference evidence="7 9" key="2">
    <citation type="submission" date="2018-06" db="EMBL/GenBank/DDBJ databases">
        <authorList>
            <consortium name="Pathogen Informatics"/>
            <person name="Doyle S."/>
        </authorList>
    </citation>
    <scope>NUCLEOTIDE SEQUENCE [LARGE SCALE GENOMIC DNA]</scope>
    <source>
        <strain evidence="7 9">NCTC12437</strain>
    </source>
</reference>
<dbReference type="Gene3D" id="3.40.1030.10">
    <property type="entry name" value="Nucleoside phosphorylase/phosphoribosyltransferase catalytic domain"/>
    <property type="match status" value="1"/>
</dbReference>
<dbReference type="Gene3D" id="3.90.1170.30">
    <property type="entry name" value="Pyrimidine nucleoside phosphorylase-like, C-terminal domain"/>
    <property type="match status" value="1"/>
</dbReference>
<dbReference type="InterPro" id="IPR036320">
    <property type="entry name" value="Glycosyl_Trfase_fam3_N_dom_sf"/>
</dbReference>
<dbReference type="Proteomes" id="UP000255066">
    <property type="component" value="Unassembled WGS sequence"/>
</dbReference>
<keyword evidence="8" id="KW-1185">Reference proteome</keyword>
<dbReference type="PANTHER" id="PTHR10515">
    <property type="entry name" value="THYMIDINE PHOSPHORYLASE"/>
    <property type="match status" value="1"/>
</dbReference>
<name>A0A378IGP0_9GAMM</name>
<dbReference type="SUPFAM" id="SSF52418">
    <property type="entry name" value="Nucleoside phosphorylase/phosphoribosyltransferase catalytic domain"/>
    <property type="match status" value="1"/>
</dbReference>
<dbReference type="Gene3D" id="2.40.40.20">
    <property type="match status" value="1"/>
</dbReference>
<dbReference type="PROSITE" id="PS00647">
    <property type="entry name" value="THYMID_PHOSPHORYLASE"/>
    <property type="match status" value="1"/>
</dbReference>
<comment type="similarity">
    <text evidence="4">Belongs to the thymidine/pyrimidine-nucleoside phosphorylase family. Type 2 subfamily.</text>
</comment>
<dbReference type="SUPFAM" id="SSF47648">
    <property type="entry name" value="Nucleoside phosphorylase/phosphoribosyltransferase N-terminal domain"/>
    <property type="match status" value="1"/>
</dbReference>
<dbReference type="GO" id="GO:0005829">
    <property type="term" value="C:cytosol"/>
    <property type="evidence" value="ECO:0007669"/>
    <property type="project" value="TreeGrafter"/>
</dbReference>
<dbReference type="EMBL" id="LNXT01000048">
    <property type="protein sequence ID" value="KTC67937.1"/>
    <property type="molecule type" value="Genomic_DNA"/>
</dbReference>
<accession>A0A378IGP0</accession>
<dbReference type="NCBIfam" id="NF003338">
    <property type="entry name" value="PRK04350.1"/>
    <property type="match status" value="1"/>
</dbReference>
<dbReference type="EMBL" id="UGNW01000001">
    <property type="protein sequence ID" value="STX31354.1"/>
    <property type="molecule type" value="Genomic_DNA"/>
</dbReference>
<comment type="catalytic activity">
    <reaction evidence="3 4">
        <text>thymidine + phosphate = 2-deoxy-alpha-D-ribose 1-phosphate + thymine</text>
        <dbReference type="Rhea" id="RHEA:16037"/>
        <dbReference type="ChEBI" id="CHEBI:17748"/>
        <dbReference type="ChEBI" id="CHEBI:17821"/>
        <dbReference type="ChEBI" id="CHEBI:43474"/>
        <dbReference type="ChEBI" id="CHEBI:57259"/>
        <dbReference type="EC" id="2.4.2.4"/>
    </reaction>
</comment>
<dbReference type="PANTHER" id="PTHR10515:SF0">
    <property type="entry name" value="THYMIDINE PHOSPHORYLASE"/>
    <property type="match status" value="1"/>
</dbReference>
<dbReference type="SUPFAM" id="SSF54680">
    <property type="entry name" value="Pyrimidine nucleoside phosphorylase C-terminal domain"/>
    <property type="match status" value="1"/>
</dbReference>
<dbReference type="OrthoDB" id="341217at2"/>
<dbReference type="Pfam" id="PF00591">
    <property type="entry name" value="Glycos_transf_3"/>
    <property type="match status" value="1"/>
</dbReference>
<dbReference type="Pfam" id="PF02885">
    <property type="entry name" value="Glycos_trans_3N"/>
    <property type="match status" value="1"/>
</dbReference>
<dbReference type="GO" id="GO:0006213">
    <property type="term" value="P:pyrimidine nucleoside metabolic process"/>
    <property type="evidence" value="ECO:0007669"/>
    <property type="project" value="InterPro"/>
</dbReference>
<evidence type="ECO:0000313" key="6">
    <source>
        <dbReference type="EMBL" id="KTC67937.1"/>
    </source>
</evidence>
<sequence length="529" mass="57766">MIYDTGDLPDQQLSSLTKIKVNEERYKLTIKNRLCLKYLGINTYKEPIVYIRADCFICKSEGFNAQARVMVSLNERSIIATLNIIETDLLKHNEASLSNYAWKLLSAQQGDEITVTHPKTLESVNYIRSKIYGNELNKLETETIIKDVVSGHLSDIHIAMFIAASGGNRLSNQEILNLTHAMVDTGQKINWSLPLIVDKHCVGGLSGNRTTPIVVAIVAAYGLLIPKTSSRAITSPAGTADTMEVFTNVTHDIPSMRKIIEKEQGCVTWGGAIGLSPADDLLIRLARTINLDSMGQMVASIISKKIAAGSTHVVIDVPIGTTAKIRTIGQAEQLKALLHFIAGQFDIEIKVIFTDGSQPVGRGIGPALEARDILAVLLNDNHAPADLREHALILAGHLIDFCPKRNISSGLAIAKTILESGEAFKKFEAICKAQGGMKEIPIAPFTHTVKSKYSGLIRNIDNRHIATIAKLAGAPDAKSAGIELLARLNSNVEKSQALFKIHAETKGQLHYALNFFNEGHDIFQIEENI</sequence>
<dbReference type="InterPro" id="IPR013466">
    <property type="entry name" value="Thymidine/AMP_Pase"/>
</dbReference>
<gene>
    <name evidence="7" type="primary">pdp</name>
    <name evidence="6" type="ORF">Lbir_2539</name>
    <name evidence="7" type="ORF">NCTC12437_01126</name>
</gene>
<protein>
    <recommendedName>
        <fullName evidence="4">Putative thymidine phosphorylase</fullName>
        <ecNumber evidence="4">2.4.2.4</ecNumber>
    </recommendedName>
    <alternativeName>
        <fullName evidence="4">TdRPase</fullName>
    </alternativeName>
</protein>
<reference evidence="6 8" key="1">
    <citation type="submission" date="2015-11" db="EMBL/GenBank/DDBJ databases">
        <title>Genomic analysis of 38 Legionella species identifies large and diverse effector repertoires.</title>
        <authorList>
            <person name="Burstein D."/>
            <person name="Amaro F."/>
            <person name="Zusman T."/>
            <person name="Lifshitz Z."/>
            <person name="Cohen O."/>
            <person name="Gilbert J.A."/>
            <person name="Pupko T."/>
            <person name="Shuman H.A."/>
            <person name="Segal G."/>
        </authorList>
    </citation>
    <scope>NUCLEOTIDE SEQUENCE [LARGE SCALE GENOMIC DNA]</scope>
    <source>
        <strain evidence="6 8">CDC#1407-AL-14</strain>
    </source>
</reference>
<evidence type="ECO:0000256" key="1">
    <source>
        <dbReference type="ARBA" id="ARBA00022676"/>
    </source>
</evidence>
<evidence type="ECO:0000256" key="4">
    <source>
        <dbReference type="HAMAP-Rule" id="MF_00703"/>
    </source>
</evidence>
<evidence type="ECO:0000259" key="5">
    <source>
        <dbReference type="SMART" id="SM00941"/>
    </source>
</evidence>
<dbReference type="InterPro" id="IPR028579">
    <property type="entry name" value="Thym_Pase_Put"/>
</dbReference>
<dbReference type="InterPro" id="IPR000053">
    <property type="entry name" value="Thymidine/pyrmidine_PPase"/>
</dbReference>
<feature type="domain" description="Pyrimidine nucleoside phosphorylase C-terminal" evidence="5">
    <location>
        <begin position="456"/>
        <end position="523"/>
    </location>
</feature>